<keyword evidence="2" id="KW-1185">Reference proteome</keyword>
<name>A0ACC1T412_9APHY</name>
<protein>
    <submittedName>
        <fullName evidence="1">Uncharacterized protein</fullName>
    </submittedName>
</protein>
<evidence type="ECO:0000313" key="2">
    <source>
        <dbReference type="Proteomes" id="UP001148662"/>
    </source>
</evidence>
<sequence>MTNLREGMFASEHPGLTVAIILLVTTAVVIWRIRSRSYRGFPPGPLAFPIIGNILHIPSQAAWVPFTEYQNVYGDLVFFHGLGNHVLVLNSMKGIIDLLEKRATMYSDRPSFTVVGELMGLGQSMPLLSYDDEWRAHRKLAHNALSPSAVRRYHTTQEDLAALLGQQLLNEPEDFFTHVRLAASRLILVITYGLSVETADDEYIAHAEKTMNMISKATVPGAYLCDLIPIMKRLPEWVPFHKEAKIGKDMIERLVTKPFEHVKAQMRAGDAAPSLTRELLSMELPDVSNLEHRIKWTTGALYGAGGETTYATVLTCIMAMALHPEYQKSAQEEIDRVVGKDQLPRISDRDRLPYVNAVIKETMRWHPALPLSAFPRTCDFVY</sequence>
<gene>
    <name evidence="1" type="ORF">NM688_g4079</name>
</gene>
<proteinExistence type="predicted"/>
<dbReference type="Proteomes" id="UP001148662">
    <property type="component" value="Unassembled WGS sequence"/>
</dbReference>
<comment type="caution">
    <text evidence="1">The sequence shown here is derived from an EMBL/GenBank/DDBJ whole genome shotgun (WGS) entry which is preliminary data.</text>
</comment>
<accession>A0ACC1T412</accession>
<reference evidence="1" key="1">
    <citation type="submission" date="2022-07" db="EMBL/GenBank/DDBJ databases">
        <title>Genome Sequence of Phlebia brevispora.</title>
        <authorList>
            <person name="Buettner E."/>
        </authorList>
    </citation>
    <scope>NUCLEOTIDE SEQUENCE</scope>
    <source>
        <strain evidence="1">MPL23</strain>
    </source>
</reference>
<dbReference type="EMBL" id="JANHOG010000643">
    <property type="protein sequence ID" value="KAJ3552582.1"/>
    <property type="molecule type" value="Genomic_DNA"/>
</dbReference>
<evidence type="ECO:0000313" key="1">
    <source>
        <dbReference type="EMBL" id="KAJ3552582.1"/>
    </source>
</evidence>
<organism evidence="1 2">
    <name type="scientific">Phlebia brevispora</name>
    <dbReference type="NCBI Taxonomy" id="194682"/>
    <lineage>
        <taxon>Eukaryota</taxon>
        <taxon>Fungi</taxon>
        <taxon>Dikarya</taxon>
        <taxon>Basidiomycota</taxon>
        <taxon>Agaricomycotina</taxon>
        <taxon>Agaricomycetes</taxon>
        <taxon>Polyporales</taxon>
        <taxon>Meruliaceae</taxon>
        <taxon>Phlebia</taxon>
    </lineage>
</organism>